<dbReference type="InterPro" id="IPR036188">
    <property type="entry name" value="FAD/NAD-bd_sf"/>
</dbReference>
<dbReference type="InterPro" id="IPR050281">
    <property type="entry name" value="Flavin_monoamine_oxidase"/>
</dbReference>
<reference evidence="8" key="1">
    <citation type="submission" date="2023-06" db="EMBL/GenBank/DDBJ databases">
        <title>Phylogenetic Diversity of Rhizobium strains.</title>
        <authorList>
            <person name="Moura F.T."/>
            <person name="Helene L.C.F."/>
            <person name="Hungria M."/>
        </authorList>
    </citation>
    <scope>NUCLEOTIDE SEQUENCE</scope>
    <source>
        <strain evidence="8">CCGE524</strain>
    </source>
</reference>
<keyword evidence="9" id="KW-1185">Reference proteome</keyword>
<dbReference type="Pfam" id="PF13450">
    <property type="entry name" value="NAD_binding_8"/>
    <property type="match status" value="1"/>
</dbReference>
<comment type="similarity">
    <text evidence="2">Belongs to the tryptophan 2-monooxygenase family.</text>
</comment>
<keyword evidence="5" id="KW-0073">Auxin biosynthesis</keyword>
<evidence type="ECO:0000256" key="6">
    <source>
        <dbReference type="ARBA" id="ARBA00047321"/>
    </source>
</evidence>
<evidence type="ECO:0000256" key="5">
    <source>
        <dbReference type="ARBA" id="ARBA00023070"/>
    </source>
</evidence>
<evidence type="ECO:0000259" key="7">
    <source>
        <dbReference type="Pfam" id="PF01593"/>
    </source>
</evidence>
<evidence type="ECO:0000256" key="3">
    <source>
        <dbReference type="ARBA" id="ARBA00012535"/>
    </source>
</evidence>
<comment type="catalytic activity">
    <reaction evidence="6">
        <text>L-tryptophan + O2 = indole-3-acetamide + CO2 + H2O</text>
        <dbReference type="Rhea" id="RHEA:16165"/>
        <dbReference type="ChEBI" id="CHEBI:15377"/>
        <dbReference type="ChEBI" id="CHEBI:15379"/>
        <dbReference type="ChEBI" id="CHEBI:16031"/>
        <dbReference type="ChEBI" id="CHEBI:16526"/>
        <dbReference type="ChEBI" id="CHEBI:57912"/>
        <dbReference type="EC" id="1.13.12.3"/>
    </reaction>
</comment>
<dbReference type="InterPro" id="IPR002937">
    <property type="entry name" value="Amino_oxidase"/>
</dbReference>
<evidence type="ECO:0000256" key="1">
    <source>
        <dbReference type="ARBA" id="ARBA00004814"/>
    </source>
</evidence>
<proteinExistence type="inferred from homology"/>
<dbReference type="Proteomes" id="UP001172630">
    <property type="component" value="Unassembled WGS sequence"/>
</dbReference>
<name>A0ABT7KL59_9HYPH</name>
<evidence type="ECO:0000256" key="2">
    <source>
        <dbReference type="ARBA" id="ARBA00005833"/>
    </source>
</evidence>
<dbReference type="Gene3D" id="3.50.50.60">
    <property type="entry name" value="FAD/NAD(P)-binding domain"/>
    <property type="match status" value="1"/>
</dbReference>
<dbReference type="GO" id="GO:0016491">
    <property type="term" value="F:oxidoreductase activity"/>
    <property type="evidence" value="ECO:0007669"/>
    <property type="project" value="UniProtKB-KW"/>
</dbReference>
<dbReference type="EC" id="1.13.12.3" evidence="3"/>
<accession>A0ABT7KL59</accession>
<dbReference type="PANTHER" id="PTHR10742">
    <property type="entry name" value="FLAVIN MONOAMINE OXIDASE"/>
    <property type="match status" value="1"/>
</dbReference>
<dbReference type="EMBL" id="JARFYN010000049">
    <property type="protein sequence ID" value="MDL2409374.1"/>
    <property type="molecule type" value="Genomic_DNA"/>
</dbReference>
<comment type="caution">
    <text evidence="8">The sequence shown here is derived from an EMBL/GenBank/DDBJ whole genome shotgun (WGS) entry which is preliminary data.</text>
</comment>
<gene>
    <name evidence="8" type="ORF">PY650_27825</name>
</gene>
<comment type="pathway">
    <text evidence="1">Plant hormone metabolism; auxin biosynthesis.</text>
</comment>
<dbReference type="PANTHER" id="PTHR10742:SF410">
    <property type="entry name" value="LYSINE-SPECIFIC HISTONE DEMETHYLASE 2"/>
    <property type="match status" value="1"/>
</dbReference>
<keyword evidence="8" id="KW-0560">Oxidoreductase</keyword>
<protein>
    <recommendedName>
        <fullName evidence="4">Tryptophan 2-monooxygenase</fullName>
        <ecNumber evidence="3">1.13.12.3</ecNumber>
    </recommendedName>
</protein>
<dbReference type="PRINTS" id="PR00420">
    <property type="entry name" value="RNGMNOXGNASE"/>
</dbReference>
<evidence type="ECO:0000256" key="4">
    <source>
        <dbReference type="ARBA" id="ARBA00017871"/>
    </source>
</evidence>
<dbReference type="SUPFAM" id="SSF54373">
    <property type="entry name" value="FAD-linked reductases, C-terminal domain"/>
    <property type="match status" value="1"/>
</dbReference>
<evidence type="ECO:0000313" key="9">
    <source>
        <dbReference type="Proteomes" id="UP001172630"/>
    </source>
</evidence>
<dbReference type="Pfam" id="PF01593">
    <property type="entry name" value="Amino_oxidase"/>
    <property type="match status" value="1"/>
</dbReference>
<dbReference type="SUPFAM" id="SSF51905">
    <property type="entry name" value="FAD/NAD(P)-binding domain"/>
    <property type="match status" value="1"/>
</dbReference>
<feature type="domain" description="Amine oxidase" evidence="7">
    <location>
        <begin position="96"/>
        <end position="406"/>
    </location>
</feature>
<organism evidence="8 9">
    <name type="scientific">Rhizobium calliandrae</name>
    <dbReference type="NCBI Taxonomy" id="1312182"/>
    <lineage>
        <taxon>Bacteria</taxon>
        <taxon>Pseudomonadati</taxon>
        <taxon>Pseudomonadota</taxon>
        <taxon>Alphaproteobacteria</taxon>
        <taxon>Hyphomicrobiales</taxon>
        <taxon>Rhizobiaceae</taxon>
        <taxon>Rhizobium/Agrobacterium group</taxon>
        <taxon>Rhizobium</taxon>
    </lineage>
</organism>
<dbReference type="RefSeq" id="WP_285882904.1">
    <property type="nucleotide sequence ID" value="NZ_JARFYN010000049.1"/>
</dbReference>
<sequence>MNSEPDIAIIGAGAAGIGAARRLAQTGLSISIFDALPRLGGRAWTCKTSAGPVDLGCGWLHSADRNPWTRIAEESGFKVDRGLTAWGEQYRSLGFAKAEREEARRAFARWSHRVATAQPASDRASDALDPGGSWTAYLQALSGYISGDELERISVKDYSAYDEASTDCNWRVPTGYGALIAASLPAGVELHLATPVEALTLDERHVVLQTAGGAVRARAVILTVSTNVLAGGAISLPSALDPWRDAAARLPLGNNEKLFLEIVGDSPFAPESHLLGDPRDPTTGTYYIRPFGSLLIECFLGGAGARIAAAEGHRAAFDRAIGQLASLFGSSVRDCLRPLVASDWARTPSIGGGYSHALPGQADARVALARPLDDRLFFAGEATHTTDFSTAHGGYESGVRAAEEVISVVVPSSQSRA</sequence>
<evidence type="ECO:0000313" key="8">
    <source>
        <dbReference type="EMBL" id="MDL2409374.1"/>
    </source>
</evidence>